<dbReference type="PROSITE" id="PS51029">
    <property type="entry name" value="MADF"/>
    <property type="match status" value="1"/>
</dbReference>
<dbReference type="AlphaFoldDB" id="A0A151JBH0"/>
<protein>
    <recommendedName>
        <fullName evidence="1">MADF domain-containing protein</fullName>
    </recommendedName>
</protein>
<sequence length="136" mass="16078">MIKTKDYKNKNVVENSWQFIARRQEIECTKDRWIALRNRFSKERSKVIRLGSGASDQNKWSLMKNLSFLHEYVKRWKTIGNIENPPCEIIKDSTCSIPSNDSYTNDSQDSIQTDSTEEFLAYEDIFSFLRKLNKNI</sequence>
<dbReference type="Pfam" id="PF10545">
    <property type="entry name" value="MADF_DNA_bdg"/>
    <property type="match status" value="1"/>
</dbReference>
<evidence type="ECO:0000313" key="2">
    <source>
        <dbReference type="EMBL" id="KYN22430.1"/>
    </source>
</evidence>
<keyword evidence="3" id="KW-1185">Reference proteome</keyword>
<dbReference type="EMBL" id="KQ979148">
    <property type="protein sequence ID" value="KYN22430.1"/>
    <property type="molecule type" value="Genomic_DNA"/>
</dbReference>
<dbReference type="InterPro" id="IPR006578">
    <property type="entry name" value="MADF-dom"/>
</dbReference>
<dbReference type="GO" id="GO:0006357">
    <property type="term" value="P:regulation of transcription by RNA polymerase II"/>
    <property type="evidence" value="ECO:0007669"/>
    <property type="project" value="TreeGrafter"/>
</dbReference>
<dbReference type="STRING" id="471704.A0A151JBH0"/>
<accession>A0A151JBH0</accession>
<organism evidence="2 3">
    <name type="scientific">Trachymyrmex cornetzi</name>
    <dbReference type="NCBI Taxonomy" id="471704"/>
    <lineage>
        <taxon>Eukaryota</taxon>
        <taxon>Metazoa</taxon>
        <taxon>Ecdysozoa</taxon>
        <taxon>Arthropoda</taxon>
        <taxon>Hexapoda</taxon>
        <taxon>Insecta</taxon>
        <taxon>Pterygota</taxon>
        <taxon>Neoptera</taxon>
        <taxon>Endopterygota</taxon>
        <taxon>Hymenoptera</taxon>
        <taxon>Apocrita</taxon>
        <taxon>Aculeata</taxon>
        <taxon>Formicoidea</taxon>
        <taxon>Formicidae</taxon>
        <taxon>Myrmicinae</taxon>
        <taxon>Trachymyrmex</taxon>
    </lineage>
</organism>
<feature type="domain" description="MADF" evidence="1">
    <location>
        <begin position="1"/>
        <end position="74"/>
    </location>
</feature>
<dbReference type="PANTHER" id="PTHR12243">
    <property type="entry name" value="MADF DOMAIN TRANSCRIPTION FACTOR"/>
    <property type="match status" value="1"/>
</dbReference>
<gene>
    <name evidence="2" type="ORF">ALC57_05174</name>
</gene>
<evidence type="ECO:0000259" key="1">
    <source>
        <dbReference type="PROSITE" id="PS51029"/>
    </source>
</evidence>
<dbReference type="PANTHER" id="PTHR12243:SF69">
    <property type="entry name" value="SI:CH73-59F11.3"/>
    <property type="match status" value="1"/>
</dbReference>
<dbReference type="Proteomes" id="UP000078492">
    <property type="component" value="Unassembled WGS sequence"/>
</dbReference>
<proteinExistence type="predicted"/>
<dbReference type="InterPro" id="IPR039353">
    <property type="entry name" value="TF_Adf1"/>
</dbReference>
<name>A0A151JBH0_9HYME</name>
<reference evidence="2 3" key="1">
    <citation type="submission" date="2015-09" db="EMBL/GenBank/DDBJ databases">
        <title>Trachymyrmex cornetzi WGS genome.</title>
        <authorList>
            <person name="Nygaard S."/>
            <person name="Hu H."/>
            <person name="Boomsma J."/>
            <person name="Zhang G."/>
        </authorList>
    </citation>
    <scope>NUCLEOTIDE SEQUENCE [LARGE SCALE GENOMIC DNA]</scope>
    <source>
        <strain evidence="2">Tcor2-1</strain>
        <tissue evidence="2">Whole body</tissue>
    </source>
</reference>
<dbReference type="GO" id="GO:0005667">
    <property type="term" value="C:transcription regulator complex"/>
    <property type="evidence" value="ECO:0007669"/>
    <property type="project" value="TreeGrafter"/>
</dbReference>
<dbReference type="GO" id="GO:0005634">
    <property type="term" value="C:nucleus"/>
    <property type="evidence" value="ECO:0007669"/>
    <property type="project" value="TreeGrafter"/>
</dbReference>
<evidence type="ECO:0000313" key="3">
    <source>
        <dbReference type="Proteomes" id="UP000078492"/>
    </source>
</evidence>